<name>A0A2P5VP80_GOSBA</name>
<evidence type="ECO:0000256" key="1">
    <source>
        <dbReference type="SAM" id="SignalP"/>
    </source>
</evidence>
<evidence type="ECO:0008006" key="4">
    <source>
        <dbReference type="Google" id="ProtNLM"/>
    </source>
</evidence>
<evidence type="ECO:0000313" key="2">
    <source>
        <dbReference type="EMBL" id="PPR80651.1"/>
    </source>
</evidence>
<accession>A0A2P5VP80</accession>
<protein>
    <recommendedName>
        <fullName evidence="4">Secreted protein</fullName>
    </recommendedName>
</protein>
<evidence type="ECO:0000313" key="3">
    <source>
        <dbReference type="Proteomes" id="UP000239757"/>
    </source>
</evidence>
<gene>
    <name evidence="2" type="ORF">GOBAR_AA40064</name>
</gene>
<feature type="chain" id="PRO_5015198677" description="Secreted protein" evidence="1">
    <location>
        <begin position="46"/>
        <end position="88"/>
    </location>
</feature>
<proteinExistence type="predicted"/>
<dbReference type="AlphaFoldDB" id="A0A2P5VP80"/>
<reference evidence="2 3" key="1">
    <citation type="submission" date="2015-01" db="EMBL/GenBank/DDBJ databases">
        <title>Genome of allotetraploid Gossypium barbadense reveals genomic plasticity and fiber elongation in cotton evolution.</title>
        <authorList>
            <person name="Chen X."/>
            <person name="Liu X."/>
            <person name="Zhao B."/>
            <person name="Zheng H."/>
            <person name="Hu Y."/>
            <person name="Lu G."/>
            <person name="Yang C."/>
            <person name="Chen J."/>
            <person name="Shan C."/>
            <person name="Zhang L."/>
            <person name="Zhou Y."/>
            <person name="Wang L."/>
            <person name="Guo W."/>
            <person name="Bai Y."/>
            <person name="Ruan J."/>
            <person name="Shangguan X."/>
            <person name="Mao Y."/>
            <person name="Jiang J."/>
            <person name="Zhu Y."/>
            <person name="Lei J."/>
            <person name="Kang H."/>
            <person name="Chen S."/>
            <person name="He X."/>
            <person name="Wang R."/>
            <person name="Wang Y."/>
            <person name="Chen J."/>
            <person name="Wang L."/>
            <person name="Yu S."/>
            <person name="Wang B."/>
            <person name="Wei J."/>
            <person name="Song S."/>
            <person name="Lu X."/>
            <person name="Gao Z."/>
            <person name="Gu W."/>
            <person name="Deng X."/>
            <person name="Ma D."/>
            <person name="Wang S."/>
            <person name="Liang W."/>
            <person name="Fang L."/>
            <person name="Cai C."/>
            <person name="Zhu X."/>
            <person name="Zhou B."/>
            <person name="Zhang Y."/>
            <person name="Chen Z."/>
            <person name="Xu S."/>
            <person name="Zhu R."/>
            <person name="Wang S."/>
            <person name="Zhang T."/>
            <person name="Zhao G."/>
        </authorList>
    </citation>
    <scope>NUCLEOTIDE SEQUENCE [LARGE SCALE GENOMIC DNA]</scope>
    <source>
        <strain evidence="3">cv. Xinhai21</strain>
        <tissue evidence="2">Leaf</tissue>
    </source>
</reference>
<feature type="signal peptide" evidence="1">
    <location>
        <begin position="1"/>
        <end position="45"/>
    </location>
</feature>
<sequence>MLGASDKLILVMLSAVLQVIPGHWQRCEVLLLWLLHHLLSSRAMASDSNGDGYAAVTVVAKERRMVAHSTPRTTEMVKDEAMFNLVRI</sequence>
<dbReference type="EMBL" id="KZ671739">
    <property type="protein sequence ID" value="PPR80651.1"/>
    <property type="molecule type" value="Genomic_DNA"/>
</dbReference>
<organism evidence="2 3">
    <name type="scientific">Gossypium barbadense</name>
    <name type="common">Sea Island cotton</name>
    <name type="synonym">Hibiscus barbadensis</name>
    <dbReference type="NCBI Taxonomy" id="3634"/>
    <lineage>
        <taxon>Eukaryota</taxon>
        <taxon>Viridiplantae</taxon>
        <taxon>Streptophyta</taxon>
        <taxon>Embryophyta</taxon>
        <taxon>Tracheophyta</taxon>
        <taxon>Spermatophyta</taxon>
        <taxon>Magnoliopsida</taxon>
        <taxon>eudicotyledons</taxon>
        <taxon>Gunneridae</taxon>
        <taxon>Pentapetalae</taxon>
        <taxon>rosids</taxon>
        <taxon>malvids</taxon>
        <taxon>Malvales</taxon>
        <taxon>Malvaceae</taxon>
        <taxon>Malvoideae</taxon>
        <taxon>Gossypium</taxon>
    </lineage>
</organism>
<keyword evidence="1" id="KW-0732">Signal</keyword>
<dbReference type="Proteomes" id="UP000239757">
    <property type="component" value="Unassembled WGS sequence"/>
</dbReference>